<evidence type="ECO:0000313" key="1">
    <source>
        <dbReference type="EMBL" id="EXB87677.1"/>
    </source>
</evidence>
<dbReference type="EMBL" id="KE344937">
    <property type="protein sequence ID" value="EXB87677.1"/>
    <property type="molecule type" value="Genomic_DNA"/>
</dbReference>
<keyword evidence="2" id="KW-1185">Reference proteome</keyword>
<dbReference type="AlphaFoldDB" id="W9RQ83"/>
<gene>
    <name evidence="1" type="ORF">L484_006421</name>
</gene>
<name>W9RQ83_9ROSA</name>
<accession>W9RQ83</accession>
<reference evidence="2" key="1">
    <citation type="submission" date="2013-01" db="EMBL/GenBank/DDBJ databases">
        <title>Draft Genome Sequence of a Mulberry Tree, Morus notabilis C.K. Schneid.</title>
        <authorList>
            <person name="He N."/>
            <person name="Zhao S."/>
        </authorList>
    </citation>
    <scope>NUCLEOTIDE SEQUENCE</scope>
</reference>
<protein>
    <submittedName>
        <fullName evidence="1">Uncharacterized protein</fullName>
    </submittedName>
</protein>
<sequence>MKDFGLLLMFSSDFRAPLLKWHLFPFILQHFGARVSYARCSLHENALRRAFLEDPAVVGWGALQCHWVRCSAQGMHLGALQRAFQLWARAWVWGALAAARLDVGRAQARPWMWARARARARVPF</sequence>
<evidence type="ECO:0000313" key="2">
    <source>
        <dbReference type="Proteomes" id="UP000030645"/>
    </source>
</evidence>
<dbReference type="Proteomes" id="UP000030645">
    <property type="component" value="Unassembled WGS sequence"/>
</dbReference>
<proteinExistence type="predicted"/>
<organism evidence="1 2">
    <name type="scientific">Morus notabilis</name>
    <dbReference type="NCBI Taxonomy" id="981085"/>
    <lineage>
        <taxon>Eukaryota</taxon>
        <taxon>Viridiplantae</taxon>
        <taxon>Streptophyta</taxon>
        <taxon>Embryophyta</taxon>
        <taxon>Tracheophyta</taxon>
        <taxon>Spermatophyta</taxon>
        <taxon>Magnoliopsida</taxon>
        <taxon>eudicotyledons</taxon>
        <taxon>Gunneridae</taxon>
        <taxon>Pentapetalae</taxon>
        <taxon>rosids</taxon>
        <taxon>fabids</taxon>
        <taxon>Rosales</taxon>
        <taxon>Moraceae</taxon>
        <taxon>Moreae</taxon>
        <taxon>Morus</taxon>
    </lineage>
</organism>